<dbReference type="EMBL" id="JTDE01001195">
    <property type="protein sequence ID" value="KAF7259453.1"/>
    <property type="molecule type" value="Genomic_DNA"/>
</dbReference>
<accession>A0A8S9Z261</accession>
<comment type="caution">
    <text evidence="1">The sequence shown here is derived from an EMBL/GenBank/DDBJ whole genome shotgun (WGS) entry which is preliminary data.</text>
</comment>
<evidence type="ECO:0000313" key="1">
    <source>
        <dbReference type="EMBL" id="KAF7259453.1"/>
    </source>
</evidence>
<keyword evidence="2" id="KW-1185">Reference proteome</keyword>
<protein>
    <submittedName>
        <fullName evidence="1">Uncharacterized protein</fullName>
    </submittedName>
</protein>
<reference evidence="1" key="1">
    <citation type="submission" date="2019-07" db="EMBL/GenBank/DDBJ databases">
        <title>Annotation for the trematode Paragonimus miyazaki's.</title>
        <authorList>
            <person name="Choi Y.-J."/>
        </authorList>
    </citation>
    <scope>NUCLEOTIDE SEQUENCE</scope>
    <source>
        <strain evidence="1">Japan</strain>
    </source>
</reference>
<dbReference type="AlphaFoldDB" id="A0A8S9Z261"/>
<gene>
    <name evidence="1" type="ORF">EG68_03047</name>
</gene>
<organism evidence="1 2">
    <name type="scientific">Paragonimus skrjabini miyazakii</name>
    <dbReference type="NCBI Taxonomy" id="59628"/>
    <lineage>
        <taxon>Eukaryota</taxon>
        <taxon>Metazoa</taxon>
        <taxon>Spiralia</taxon>
        <taxon>Lophotrochozoa</taxon>
        <taxon>Platyhelminthes</taxon>
        <taxon>Trematoda</taxon>
        <taxon>Digenea</taxon>
        <taxon>Plagiorchiida</taxon>
        <taxon>Troglotremata</taxon>
        <taxon>Troglotrematidae</taxon>
        <taxon>Paragonimus</taxon>
    </lineage>
</organism>
<evidence type="ECO:0000313" key="2">
    <source>
        <dbReference type="Proteomes" id="UP000822476"/>
    </source>
</evidence>
<name>A0A8S9Z261_9TREM</name>
<sequence>MTVEKSDRKYGIITLKTSKTSNQNNLIKLDTPLQNGDCCEMLQSDELIMSYCYSKVLHTSRSLSHGFLFLNRNIILDMLKE</sequence>
<dbReference type="Proteomes" id="UP000822476">
    <property type="component" value="Unassembled WGS sequence"/>
</dbReference>
<proteinExistence type="predicted"/>